<dbReference type="RefSeq" id="WP_062537651.1">
    <property type="nucleotide sequence ID" value="NZ_DF970243.1"/>
</dbReference>
<dbReference type="Gene3D" id="3.40.50.300">
    <property type="entry name" value="P-loop containing nucleotide triphosphate hydrolases"/>
    <property type="match status" value="1"/>
</dbReference>
<dbReference type="GO" id="GO:0008476">
    <property type="term" value="F:protein-tyrosine sulfotransferase activity"/>
    <property type="evidence" value="ECO:0007669"/>
    <property type="project" value="InterPro"/>
</dbReference>
<dbReference type="STRING" id="1475481.GCA_000953855_02458"/>
<dbReference type="Proteomes" id="UP000253740">
    <property type="component" value="Unassembled WGS sequence"/>
</dbReference>
<organism evidence="4">
    <name type="scientific">Mizugakiibacter sediminis</name>
    <dbReference type="NCBI Taxonomy" id="1475481"/>
    <lineage>
        <taxon>Bacteria</taxon>
        <taxon>Pseudomonadati</taxon>
        <taxon>Pseudomonadota</taxon>
        <taxon>Gammaproteobacteria</taxon>
        <taxon>Lysobacterales</taxon>
        <taxon>Rhodanobacteraceae</taxon>
        <taxon>Mizugakiibacter</taxon>
    </lineage>
</organism>
<dbReference type="Gene3D" id="1.25.40.10">
    <property type="entry name" value="Tetratricopeptide repeat domain"/>
    <property type="match status" value="2"/>
</dbReference>
<dbReference type="Pfam" id="PF00515">
    <property type="entry name" value="TPR_1"/>
    <property type="match status" value="1"/>
</dbReference>
<dbReference type="AlphaFoldDB" id="A0A0K8QRS1"/>
<evidence type="ECO:0000256" key="2">
    <source>
        <dbReference type="PROSITE-ProRule" id="PRU00339"/>
    </source>
</evidence>
<evidence type="ECO:0000313" key="4">
    <source>
        <dbReference type="EMBL" id="GAP67092.1"/>
    </source>
</evidence>
<dbReference type="InterPro" id="IPR027417">
    <property type="entry name" value="P-loop_NTPase"/>
</dbReference>
<dbReference type="Pfam" id="PF13469">
    <property type="entry name" value="Sulfotransfer_3"/>
    <property type="match status" value="1"/>
</dbReference>
<keyword evidence="5" id="KW-1185">Reference proteome</keyword>
<protein>
    <submittedName>
        <fullName evidence="4">Uncharacterized protein</fullName>
    </submittedName>
</protein>
<reference evidence="3" key="1">
    <citation type="submission" date="2015-03" db="EMBL/GenBank/DDBJ databases">
        <title>Draft genome sequence of Mizugakiibacter sediminis skMP5.</title>
        <authorList>
            <person name="Watanabe T."/>
            <person name="Kojima H."/>
            <person name="Fukui M."/>
        </authorList>
    </citation>
    <scope>NUCLEOTIDE SEQUENCE</scope>
    <source>
        <strain evidence="3">SkMP5</strain>
    </source>
</reference>
<accession>A0A0K8QRS1</accession>
<dbReference type="EMBL" id="DF970243">
    <property type="protein sequence ID" value="GAP67092.1"/>
    <property type="molecule type" value="Genomic_DNA"/>
</dbReference>
<sequence>MSAVAVPEIYTLLQQGRLQEAEQLARIGLATAPQDEAMLTLLGVSLQMQKRPGEAADIHRRLTGLRPQSKEHWSNLGTALREAGRLDEALAAYRQALSLAPGDAVVSLNLGLLHMERAEYPLARRHLLEACHADPGLNEARLYGAMMCYECGDNPTAERLVEDWRMWPDLSDAQRVDLAWLLTQLGQTAEGEALFESVLETTQELPRVLANLILLRERVNRLDEARALLARLPESDESIDLVARSEVVAARAAMAMRERDLPTARRLYEQLIAVPQPERQRSNLYFGLAHVCDKQGDVDAAMQALAKAHASQMETAAQLVPELLAPDVQPLKTSTLWVSAQQRAGWRPVSAPPTAESPVFVVGFPRSGTTMLEQMLDAHPALQAMDERAFLQGVVERLRDWYGLAYPDQLGELDDAQCAQLRQAYMQLVGGVVQLKPGQRLVDKNPLNMLRLPLINRLYPNAKIILALRHPCDVLVSCYMQSFRAPSFAVLCSSLERLARGYVNAMQFWLHHAALLKPDIMELRYEAMLDDFDGHVDRLGRFLELEDASPLRNFHQHARAKGFISTPSYSQVVEPVNKRAVGRWHRYQRYLEPVLPILAPIMEHWGYEP</sequence>
<dbReference type="PROSITE" id="PS50293">
    <property type="entry name" value="TPR_REGION"/>
    <property type="match status" value="1"/>
</dbReference>
<dbReference type="InterPro" id="IPR019734">
    <property type="entry name" value="TPR_rpt"/>
</dbReference>
<dbReference type="EMBL" id="DF952382">
    <property type="protein sequence ID" value="GAN45631.1"/>
    <property type="molecule type" value="Genomic_DNA"/>
</dbReference>
<evidence type="ECO:0000313" key="5">
    <source>
        <dbReference type="Proteomes" id="UP000253740"/>
    </source>
</evidence>
<keyword evidence="1" id="KW-0808">Transferase</keyword>
<dbReference type="SUPFAM" id="SSF52540">
    <property type="entry name" value="P-loop containing nucleoside triphosphate hydrolases"/>
    <property type="match status" value="1"/>
</dbReference>
<dbReference type="InterPro" id="IPR011990">
    <property type="entry name" value="TPR-like_helical_dom_sf"/>
</dbReference>
<dbReference type="PROSITE" id="PS50005">
    <property type="entry name" value="TPR"/>
    <property type="match status" value="1"/>
</dbReference>
<dbReference type="InterPro" id="IPR026634">
    <property type="entry name" value="TPST-like"/>
</dbReference>
<feature type="repeat" description="TPR" evidence="2">
    <location>
        <begin position="70"/>
        <end position="103"/>
    </location>
</feature>
<dbReference type="SUPFAM" id="SSF48452">
    <property type="entry name" value="TPR-like"/>
    <property type="match status" value="2"/>
</dbReference>
<dbReference type="HOGENOM" id="CLU_017034_0_0_6"/>
<dbReference type="OrthoDB" id="9766687at2"/>
<gene>
    <name evidence="3" type="ORF">MBSD_2182</name>
    <name evidence="4" type="ORF">MBSD_n2408</name>
</gene>
<proteinExistence type="predicted"/>
<dbReference type="Pfam" id="PF13432">
    <property type="entry name" value="TPR_16"/>
    <property type="match status" value="2"/>
</dbReference>
<dbReference type="SMART" id="SM00028">
    <property type="entry name" value="TPR"/>
    <property type="match status" value="4"/>
</dbReference>
<evidence type="ECO:0000256" key="1">
    <source>
        <dbReference type="ARBA" id="ARBA00022679"/>
    </source>
</evidence>
<name>A0A0K8QRS1_9GAMM</name>
<keyword evidence="2" id="KW-0802">TPR repeat</keyword>
<reference evidence="4" key="2">
    <citation type="submission" date="2015-08" db="EMBL/GenBank/DDBJ databases">
        <title>Complete DNA Sequence of Pseudomonas syringae pv. actinidiae, the Causal Agent of Kiwifruit Canker Disease.</title>
        <authorList>
            <person name="Rikkerink E.H.A."/>
            <person name="Fineran P.C."/>
        </authorList>
    </citation>
    <scope>NUCLEOTIDE SEQUENCE</scope>
    <source>
        <strain evidence="4">SkMP5</strain>
    </source>
</reference>
<dbReference type="PANTHER" id="PTHR12788">
    <property type="entry name" value="PROTEIN-TYROSINE SULFOTRANSFERASE 2"/>
    <property type="match status" value="1"/>
</dbReference>
<dbReference type="PANTHER" id="PTHR12788:SF10">
    <property type="entry name" value="PROTEIN-TYROSINE SULFOTRANSFERASE"/>
    <property type="match status" value="1"/>
</dbReference>
<evidence type="ECO:0000313" key="3">
    <source>
        <dbReference type="EMBL" id="GAN45631.1"/>
    </source>
</evidence>